<comment type="caution">
    <text evidence="1">The sequence shown here is derived from an EMBL/GenBank/DDBJ whole genome shotgun (WGS) entry which is preliminary data.</text>
</comment>
<evidence type="ECO:0000313" key="2">
    <source>
        <dbReference type="Proteomes" id="UP000185860"/>
    </source>
</evidence>
<dbReference type="Proteomes" id="UP000185860">
    <property type="component" value="Unassembled WGS sequence"/>
</dbReference>
<dbReference type="EMBL" id="MRCE01000009">
    <property type="protein sequence ID" value="OKH38089.1"/>
    <property type="molecule type" value="Genomic_DNA"/>
</dbReference>
<evidence type="ECO:0000313" key="1">
    <source>
        <dbReference type="EMBL" id="OKH38089.1"/>
    </source>
</evidence>
<dbReference type="STRING" id="454136.NIES2119_11045"/>
<gene>
    <name evidence="1" type="ORF">NIES2119_11045</name>
</gene>
<protein>
    <submittedName>
        <fullName evidence="1">Uncharacterized protein</fullName>
    </submittedName>
</protein>
<proteinExistence type="predicted"/>
<reference evidence="1 2" key="1">
    <citation type="submission" date="2016-11" db="EMBL/GenBank/DDBJ databases">
        <title>Draft Genome Sequences of Nine Cyanobacterial Strains from Diverse Habitats.</title>
        <authorList>
            <person name="Zhu T."/>
            <person name="Hou S."/>
            <person name="Lu X."/>
            <person name="Hess W.R."/>
        </authorList>
    </citation>
    <scope>NUCLEOTIDE SEQUENCE [LARGE SCALE GENOMIC DNA]</scope>
    <source>
        <strain evidence="1 2">IAM M-71</strain>
    </source>
</reference>
<dbReference type="AlphaFoldDB" id="A0A1U7ILP6"/>
<sequence>MLNLSASYSYLTSSIFNIDGLTLSQKIERKTRNVSKKMLLANSLVMPMNLKLDNCLYCCPAAQ</sequence>
<name>A0A1U7ILP6_9CYAN</name>
<organism evidence="1 2">
    <name type="scientific">[Phormidium ambiguum] IAM M-71</name>
    <dbReference type="NCBI Taxonomy" id="454136"/>
    <lineage>
        <taxon>Bacteria</taxon>
        <taxon>Bacillati</taxon>
        <taxon>Cyanobacteriota</taxon>
        <taxon>Cyanophyceae</taxon>
        <taxon>Oscillatoriophycideae</taxon>
        <taxon>Aerosakkonematales</taxon>
        <taxon>Aerosakkonemataceae</taxon>
        <taxon>Floridanema</taxon>
    </lineage>
</organism>
<accession>A0A1U7ILP6</accession>